<organism evidence="3 4">
    <name type="scientific">Anguilla anguilla</name>
    <name type="common">European freshwater eel</name>
    <name type="synonym">Muraena anguilla</name>
    <dbReference type="NCBI Taxonomy" id="7936"/>
    <lineage>
        <taxon>Eukaryota</taxon>
        <taxon>Metazoa</taxon>
        <taxon>Chordata</taxon>
        <taxon>Craniata</taxon>
        <taxon>Vertebrata</taxon>
        <taxon>Euteleostomi</taxon>
        <taxon>Actinopterygii</taxon>
        <taxon>Neopterygii</taxon>
        <taxon>Teleostei</taxon>
        <taxon>Anguilliformes</taxon>
        <taxon>Anguillidae</taxon>
        <taxon>Anguilla</taxon>
    </lineage>
</organism>
<feature type="region of interest" description="Disordered" evidence="2">
    <location>
        <begin position="212"/>
        <end position="231"/>
    </location>
</feature>
<feature type="compositionally biased region" description="Basic and acidic residues" evidence="2">
    <location>
        <begin position="686"/>
        <end position="708"/>
    </location>
</feature>
<dbReference type="PANTHER" id="PTHR16078:SF1">
    <property type="entry name" value="COILED-COIL DOMAIN-CONTAINING PROTEIN 87"/>
    <property type="match status" value="1"/>
</dbReference>
<accession>A0A9D3MBZ0</accession>
<feature type="region of interest" description="Disordered" evidence="2">
    <location>
        <begin position="413"/>
        <end position="441"/>
    </location>
</feature>
<protein>
    <recommendedName>
        <fullName evidence="5">Coiled-coil domain-containing protein 87</fullName>
    </recommendedName>
</protein>
<feature type="region of interest" description="Disordered" evidence="2">
    <location>
        <begin position="533"/>
        <end position="566"/>
    </location>
</feature>
<feature type="coiled-coil region" evidence="1">
    <location>
        <begin position="752"/>
        <end position="831"/>
    </location>
</feature>
<feature type="compositionally biased region" description="Polar residues" evidence="2">
    <location>
        <begin position="890"/>
        <end position="905"/>
    </location>
</feature>
<feature type="region of interest" description="Disordered" evidence="2">
    <location>
        <begin position="624"/>
        <end position="643"/>
    </location>
</feature>
<gene>
    <name evidence="3" type="ORF">ANANG_G00142430</name>
</gene>
<dbReference type="Proteomes" id="UP001044222">
    <property type="component" value="Chromosome 7"/>
</dbReference>
<comment type="caution">
    <text evidence="3">The sequence shown here is derived from an EMBL/GenBank/DDBJ whole genome shotgun (WGS) entry which is preliminary data.</text>
</comment>
<keyword evidence="4" id="KW-1185">Reference proteome</keyword>
<dbReference type="Gene3D" id="1.20.58.1520">
    <property type="match status" value="1"/>
</dbReference>
<evidence type="ECO:0008006" key="5">
    <source>
        <dbReference type="Google" id="ProtNLM"/>
    </source>
</evidence>
<evidence type="ECO:0000313" key="3">
    <source>
        <dbReference type="EMBL" id="KAG5845739.1"/>
    </source>
</evidence>
<feature type="region of interest" description="Disordered" evidence="2">
    <location>
        <begin position="674"/>
        <end position="717"/>
    </location>
</feature>
<feature type="compositionally biased region" description="Basic and acidic residues" evidence="2">
    <location>
        <begin position="413"/>
        <end position="440"/>
    </location>
</feature>
<dbReference type="AlphaFoldDB" id="A0A9D3MBZ0"/>
<evidence type="ECO:0000256" key="1">
    <source>
        <dbReference type="SAM" id="Coils"/>
    </source>
</evidence>
<sequence>MNRDAGVWQWGAGRRDKPVSGILMEAPMQSIPQRYRSILGSLSLFTQCKQNTGRVEERCPITPDLEGQRIAPTSLPELFHLVQCRMQVHSVLSSTSHEDQQTLAEVLMSELGLIWHDLIALGSDPSLSQEENEQLHSQVFSEVIRVCEEIYLHCLQLLDTLRNRAVFSNQANLIRVRAQMAMACSSLLNIHNIKQNLTLGIKALRRIRLSAANSDEHREQGVPDMHSAPRRMNLSLQPKSSSMKSRPSWQQKDTIETDLQEITEKIEDLDLKLIYDLVSFPMEITNREATQCVAENTHSAASQKDDLTTSPCPCKIKGCSSLPELQQQMLLEELQVERLASRPQTPLVLPAAEASPRPPEPIDPAEDLRRLLEDRDPHEKMGLEDPEADLPPLIKALTHHSSTKLQLLQQSLQEEHLPSPQENKEKTARKAPAEESEHPQAEVVNVAFSPKSISRMAAARVSDRVFTETISMQPYPPICNDLTGEIEFSSVEWLDRNLFAGAEITEVYRELSKSISSQHLNFDEDPIFEPALNDTSFRKSPSTKRKRPCFINPELKGQNPGNVTQRRRTKIEKYHERPQDVTSREYNAWLQWWKSHLSLEDYLKYISTQELDYLGVVFHLYDSDDDENKKTRPLTLQEKESEKQREKIEALKSKKDEFVTGLWNVNSVMLGGLGKDPELEDDDCPKDDAPVSSKQKERGARLWSEQDKCGQMAERPEGSQLQTRLERIWSVLCFPDGMRQDMALKYSSNTHRDRLQEAIVEWERTAQLIQQRETVLAQLEQFEKDASDPNRFFQQGYGGSSMARMDESRRREKLNSQISALEKVLHKTIQEIEERFKDTVTYRGRPYREKMRWDRIEMLYWLQQERRIQALEKVIEGAGTVPLRLPPLESHQQGSCTHPTHSPTGNPHLDRESHCQLML</sequence>
<evidence type="ECO:0000313" key="4">
    <source>
        <dbReference type="Proteomes" id="UP001044222"/>
    </source>
</evidence>
<dbReference type="InterPro" id="IPR037383">
    <property type="entry name" value="CCDC87"/>
</dbReference>
<evidence type="ECO:0000256" key="2">
    <source>
        <dbReference type="SAM" id="MobiDB-lite"/>
    </source>
</evidence>
<feature type="region of interest" description="Disordered" evidence="2">
    <location>
        <begin position="887"/>
        <end position="919"/>
    </location>
</feature>
<reference evidence="3" key="1">
    <citation type="submission" date="2021-01" db="EMBL/GenBank/DDBJ databases">
        <title>A chromosome-scale assembly of European eel, Anguilla anguilla.</title>
        <authorList>
            <person name="Henkel C."/>
            <person name="Jong-Raadsen S.A."/>
            <person name="Dufour S."/>
            <person name="Weltzien F.-A."/>
            <person name="Palstra A.P."/>
            <person name="Pelster B."/>
            <person name="Spaink H.P."/>
            <person name="Van Den Thillart G.E."/>
            <person name="Jansen H."/>
            <person name="Zahm M."/>
            <person name="Klopp C."/>
            <person name="Cedric C."/>
            <person name="Louis A."/>
            <person name="Berthelot C."/>
            <person name="Parey E."/>
            <person name="Roest Crollius H."/>
            <person name="Montfort J."/>
            <person name="Robinson-Rechavi M."/>
            <person name="Bucao C."/>
            <person name="Bouchez O."/>
            <person name="Gislard M."/>
            <person name="Lluch J."/>
            <person name="Milhes M."/>
            <person name="Lampietro C."/>
            <person name="Lopez Roques C."/>
            <person name="Donnadieu C."/>
            <person name="Braasch I."/>
            <person name="Desvignes T."/>
            <person name="Postlethwait J."/>
            <person name="Bobe J."/>
            <person name="Guiguen Y."/>
            <person name="Dirks R."/>
        </authorList>
    </citation>
    <scope>NUCLEOTIDE SEQUENCE</scope>
    <source>
        <strain evidence="3">Tag_6206</strain>
        <tissue evidence="3">Liver</tissue>
    </source>
</reference>
<feature type="compositionally biased region" description="Basic and acidic residues" evidence="2">
    <location>
        <begin position="908"/>
        <end position="919"/>
    </location>
</feature>
<name>A0A9D3MBZ0_ANGAN</name>
<dbReference type="EMBL" id="JAFIRN010000007">
    <property type="protein sequence ID" value="KAG5845739.1"/>
    <property type="molecule type" value="Genomic_DNA"/>
</dbReference>
<dbReference type="PANTHER" id="PTHR16078">
    <property type="entry name" value="COILED-COIL DOMAIN-CONTAINING PROTEIN 87"/>
    <property type="match status" value="1"/>
</dbReference>
<proteinExistence type="predicted"/>
<dbReference type="Pfam" id="PF03999">
    <property type="entry name" value="MAP65_ASE1"/>
    <property type="match status" value="1"/>
</dbReference>
<keyword evidence="1" id="KW-0175">Coiled coil</keyword>